<dbReference type="PROSITE" id="PS51115">
    <property type="entry name" value="LAMININ_IVA"/>
    <property type="match status" value="1"/>
</dbReference>
<feature type="domain" description="Laminin IV type A" evidence="7">
    <location>
        <begin position="785"/>
        <end position="935"/>
    </location>
</feature>
<evidence type="ECO:0000313" key="8">
    <source>
        <dbReference type="EMBL" id="OEO28833.1"/>
    </source>
</evidence>
<feature type="chain" id="PRO_5009190196" description="Laminin IV type A domain-containing protein" evidence="6">
    <location>
        <begin position="22"/>
        <end position="935"/>
    </location>
</feature>
<dbReference type="AlphaFoldDB" id="A0A1E5XJQ6"/>
<proteinExistence type="predicted"/>
<dbReference type="EMBL" id="LAJE02000353">
    <property type="protein sequence ID" value="OEO28833.1"/>
    <property type="molecule type" value="Genomic_DNA"/>
</dbReference>
<evidence type="ECO:0000313" key="9">
    <source>
        <dbReference type="Proteomes" id="UP000095463"/>
    </source>
</evidence>
<evidence type="ECO:0000256" key="3">
    <source>
        <dbReference type="ARBA" id="ARBA00023157"/>
    </source>
</evidence>
<accession>A0A1E5XJQ6</accession>
<keyword evidence="9" id="KW-1185">Reference proteome</keyword>
<gene>
    <name evidence="8" type="ORF">VW23_002780</name>
</gene>
<dbReference type="OrthoDB" id="1345084at2"/>
<protein>
    <recommendedName>
        <fullName evidence="7">Laminin IV type A domain-containing protein</fullName>
    </recommendedName>
</protein>
<name>A0A1E5XJQ6_9HYPH</name>
<evidence type="ECO:0000256" key="4">
    <source>
        <dbReference type="ARBA" id="ARBA00023180"/>
    </source>
</evidence>
<keyword evidence="5" id="KW-0175">Coiled coil</keyword>
<dbReference type="Pfam" id="PF00052">
    <property type="entry name" value="Laminin_B"/>
    <property type="match status" value="1"/>
</dbReference>
<keyword evidence="4" id="KW-0325">Glycoprotein</keyword>
<evidence type="ECO:0000256" key="5">
    <source>
        <dbReference type="SAM" id="Coils"/>
    </source>
</evidence>
<evidence type="ECO:0000256" key="2">
    <source>
        <dbReference type="ARBA" id="ARBA00022737"/>
    </source>
</evidence>
<dbReference type="SMART" id="SM00281">
    <property type="entry name" value="LamB"/>
    <property type="match status" value="1"/>
</dbReference>
<dbReference type="InterPro" id="IPR000034">
    <property type="entry name" value="Laminin_IV"/>
</dbReference>
<evidence type="ECO:0000256" key="1">
    <source>
        <dbReference type="ARBA" id="ARBA00022729"/>
    </source>
</evidence>
<feature type="signal peptide" evidence="6">
    <location>
        <begin position="1"/>
        <end position="21"/>
    </location>
</feature>
<reference evidence="8 9" key="1">
    <citation type="journal article" date="2015" name="Genome Announc.">
        <title>Genome Assemblies of Three Soil-Associated Devosia species: D. insulae, D. limi, and D. soli.</title>
        <authorList>
            <person name="Hassan Y.I."/>
            <person name="Lepp D."/>
            <person name="Zhou T."/>
        </authorList>
    </citation>
    <scope>NUCLEOTIDE SEQUENCE [LARGE SCALE GENOMIC DNA]</scope>
    <source>
        <strain evidence="8 9">DS-56</strain>
    </source>
</reference>
<keyword evidence="2" id="KW-0677">Repeat</keyword>
<keyword evidence="1 6" id="KW-0732">Signal</keyword>
<dbReference type="Proteomes" id="UP000095463">
    <property type="component" value="Unassembled WGS sequence"/>
</dbReference>
<evidence type="ECO:0000259" key="7">
    <source>
        <dbReference type="PROSITE" id="PS51115"/>
    </source>
</evidence>
<sequence>MRGRIVFIAALAAMAALPAFALDAFTSPTQIRAELLQLTEVTDSSEARAAQLAPLLSDSSRTLSAAQAELSAAIDEALALDEAIARKQLSGDLATLERNRLGEIRVAAVMLGRRVNEAVSRRDLLAAQILDAERRQQAAAARQQVILARYRQALAPVYLSGVAITFTDPRDGEDDVIYDAGWSSPRADEINDRVIGQLIASLEDLEIQIATLQRSFDAAEARFIAADQKWQSRNADYISNVAGVATAANILLELGDVGVGVAMAGPGWPAALAFEAIYRPAEAIYKGAPASSLPTVSDDIIAARERLSSSVGIGVLDAGAPGARPNPFGGFRTALYAEEKAELVKNAFGIGYQGLAENVAQAAVPYFRGAAEAGVDTGWQKLALSLAGREDATLLGVYKALGGTTRQEAAEFATLMRRVADPTLVDGLFVTLGRGAFWLEVGKGVGAGLLITAAKEGLKQPIRNEAQAIFEDLARIELEWFVRQRALQTVSFILQMHREVQKGLTVALGQAVAKRDEEDAGRRLTVTDSSRIVLSDWQLAQGVWLRLNFSERLLATRFGFADGPLQLSGGSPSTQVSRLARAVIGEADAPVKLRLEVRPDGAWELHDGYDADPATVARLSADGTWIARETGLDTAHDLTFATPLLRLAGDPEQLRVGVDFEVAYRAPSNAREGAWIALVEPGVAPVVMPPQIAEPTAFAQSNVALPGTGPDGHEGVVTLNPDAAGRYEIRMYDRGREGVSVASIAVCVMGMAEPCDDEVSPPEPLPESCIPGAGPRRRVASTFGSGPEGWSLAGDAGPEAEFVAGSIAGTDLENSSVWYFQAPPNYLGDHSGLFGSRLSYRLRVTEVTKFFKSADVVIEAKNGSSITVETGTAPGMDWTDYSFALDTTGGWVLDGRPATSAEICRVLGSISSVKIRGEFHTGPDTGWLGGVSFGE</sequence>
<feature type="coiled-coil region" evidence="5">
    <location>
        <begin position="195"/>
        <end position="222"/>
    </location>
</feature>
<organism evidence="8 9">
    <name type="scientific">Devosia insulae DS-56</name>
    <dbReference type="NCBI Taxonomy" id="1116389"/>
    <lineage>
        <taxon>Bacteria</taxon>
        <taxon>Pseudomonadati</taxon>
        <taxon>Pseudomonadota</taxon>
        <taxon>Alphaproteobacteria</taxon>
        <taxon>Hyphomicrobiales</taxon>
        <taxon>Devosiaceae</taxon>
        <taxon>Devosia</taxon>
    </lineage>
</organism>
<comment type="caution">
    <text evidence="8">The sequence shown here is derived from an EMBL/GenBank/DDBJ whole genome shotgun (WGS) entry which is preliminary data.</text>
</comment>
<keyword evidence="3" id="KW-1015">Disulfide bond</keyword>
<evidence type="ECO:0000256" key="6">
    <source>
        <dbReference type="SAM" id="SignalP"/>
    </source>
</evidence>